<dbReference type="InterPro" id="IPR036366">
    <property type="entry name" value="PGBDSf"/>
</dbReference>
<dbReference type="Pfam" id="PF01471">
    <property type="entry name" value="PG_binding_1"/>
    <property type="match status" value="1"/>
</dbReference>
<evidence type="ECO:0000313" key="4">
    <source>
        <dbReference type="Proteomes" id="UP001501447"/>
    </source>
</evidence>
<dbReference type="Gene3D" id="1.10.101.10">
    <property type="entry name" value="PGBD-like superfamily/PGBD"/>
    <property type="match status" value="1"/>
</dbReference>
<feature type="domain" description="Peptidoglycan binding-like" evidence="2">
    <location>
        <begin position="65"/>
        <end position="125"/>
    </location>
</feature>
<proteinExistence type="predicted"/>
<dbReference type="InterPro" id="IPR002477">
    <property type="entry name" value="Peptidoglycan-bd-like"/>
</dbReference>
<dbReference type="EMBL" id="BAAARJ010000002">
    <property type="protein sequence ID" value="GAA2595443.1"/>
    <property type="molecule type" value="Genomic_DNA"/>
</dbReference>
<gene>
    <name evidence="3" type="ORF">GCM10009863_05780</name>
</gene>
<name>A0ABP6C1M5_9ACTN</name>
<reference evidence="4" key="1">
    <citation type="journal article" date="2019" name="Int. J. Syst. Evol. Microbiol.">
        <title>The Global Catalogue of Microorganisms (GCM) 10K type strain sequencing project: providing services to taxonomists for standard genome sequencing and annotation.</title>
        <authorList>
            <consortium name="The Broad Institute Genomics Platform"/>
            <consortium name="The Broad Institute Genome Sequencing Center for Infectious Disease"/>
            <person name="Wu L."/>
            <person name="Ma J."/>
        </authorList>
    </citation>
    <scope>NUCLEOTIDE SEQUENCE [LARGE SCALE GENOMIC DNA]</scope>
    <source>
        <strain evidence="4">JCM 16373</strain>
    </source>
</reference>
<evidence type="ECO:0000313" key="3">
    <source>
        <dbReference type="EMBL" id="GAA2595443.1"/>
    </source>
</evidence>
<comment type="caution">
    <text evidence="3">The sequence shown here is derived from an EMBL/GenBank/DDBJ whole genome shotgun (WGS) entry which is preliminary data.</text>
</comment>
<dbReference type="Proteomes" id="UP001501447">
    <property type="component" value="Unassembled WGS sequence"/>
</dbReference>
<feature type="region of interest" description="Disordered" evidence="1">
    <location>
        <begin position="1"/>
        <end position="68"/>
    </location>
</feature>
<organism evidence="3 4">
    <name type="scientific">Streptomyces axinellae</name>
    <dbReference type="NCBI Taxonomy" id="552788"/>
    <lineage>
        <taxon>Bacteria</taxon>
        <taxon>Bacillati</taxon>
        <taxon>Actinomycetota</taxon>
        <taxon>Actinomycetes</taxon>
        <taxon>Kitasatosporales</taxon>
        <taxon>Streptomycetaceae</taxon>
        <taxon>Streptomyces</taxon>
    </lineage>
</organism>
<evidence type="ECO:0000259" key="2">
    <source>
        <dbReference type="Pfam" id="PF01471"/>
    </source>
</evidence>
<dbReference type="SUPFAM" id="SSF47090">
    <property type="entry name" value="PGBD-like"/>
    <property type="match status" value="1"/>
</dbReference>
<keyword evidence="4" id="KW-1185">Reference proteome</keyword>
<protein>
    <recommendedName>
        <fullName evidence="2">Peptidoglycan binding-like domain-containing protein</fullName>
    </recommendedName>
</protein>
<dbReference type="InterPro" id="IPR036365">
    <property type="entry name" value="PGBD-like_sf"/>
</dbReference>
<sequence>MPSRPSASGTPRAARDGDGHAQAPSRRPETASARPGEGTEARRPWHPRPVRPDRPSGVTLRPGDSGPAVAELQRRLKEAGFYDQDAQENGVYSSDVQEGVFRYQARYSLFDDVPGDYGPATRRHLEARTRG</sequence>
<accession>A0ABP6C1M5</accession>
<evidence type="ECO:0000256" key="1">
    <source>
        <dbReference type="SAM" id="MobiDB-lite"/>
    </source>
</evidence>